<feature type="compositionally biased region" description="Polar residues" evidence="1">
    <location>
        <begin position="1032"/>
        <end position="1041"/>
    </location>
</feature>
<feature type="compositionally biased region" description="Polar residues" evidence="1">
    <location>
        <begin position="760"/>
        <end position="769"/>
    </location>
</feature>
<gene>
    <name evidence="2" type="ORF">N7468_003467</name>
</gene>
<dbReference type="OrthoDB" id="5423926at2759"/>
<dbReference type="EMBL" id="JAPQKS010000003">
    <property type="protein sequence ID" value="KAJ5238848.1"/>
    <property type="molecule type" value="Genomic_DNA"/>
</dbReference>
<feature type="compositionally biased region" description="Basic residues" evidence="1">
    <location>
        <begin position="1003"/>
        <end position="1013"/>
    </location>
</feature>
<accession>A0A9W9P6J0</accession>
<organism evidence="2 3">
    <name type="scientific">Penicillium chermesinum</name>
    <dbReference type="NCBI Taxonomy" id="63820"/>
    <lineage>
        <taxon>Eukaryota</taxon>
        <taxon>Fungi</taxon>
        <taxon>Dikarya</taxon>
        <taxon>Ascomycota</taxon>
        <taxon>Pezizomycotina</taxon>
        <taxon>Eurotiomycetes</taxon>
        <taxon>Eurotiomycetidae</taxon>
        <taxon>Eurotiales</taxon>
        <taxon>Aspergillaceae</taxon>
        <taxon>Penicillium</taxon>
    </lineage>
</organism>
<feature type="compositionally biased region" description="Basic and acidic residues" evidence="1">
    <location>
        <begin position="962"/>
        <end position="980"/>
    </location>
</feature>
<reference evidence="2" key="1">
    <citation type="submission" date="2022-11" db="EMBL/GenBank/DDBJ databases">
        <authorList>
            <person name="Petersen C."/>
        </authorList>
    </citation>
    <scope>NUCLEOTIDE SEQUENCE</scope>
    <source>
        <strain evidence="2">IBT 19713</strain>
    </source>
</reference>
<feature type="compositionally biased region" description="Low complexity" evidence="1">
    <location>
        <begin position="421"/>
        <end position="438"/>
    </location>
</feature>
<feature type="compositionally biased region" description="Acidic residues" evidence="1">
    <location>
        <begin position="867"/>
        <end position="876"/>
    </location>
</feature>
<keyword evidence="3" id="KW-1185">Reference proteome</keyword>
<reference evidence="2" key="2">
    <citation type="journal article" date="2023" name="IMA Fungus">
        <title>Comparative genomic study of the Penicillium genus elucidates a diverse pangenome and 15 lateral gene transfer events.</title>
        <authorList>
            <person name="Petersen C."/>
            <person name="Sorensen T."/>
            <person name="Nielsen M.R."/>
            <person name="Sondergaard T.E."/>
            <person name="Sorensen J.L."/>
            <person name="Fitzpatrick D.A."/>
            <person name="Frisvad J.C."/>
            <person name="Nielsen K.L."/>
        </authorList>
    </citation>
    <scope>NUCLEOTIDE SEQUENCE</scope>
    <source>
        <strain evidence="2">IBT 19713</strain>
    </source>
</reference>
<feature type="compositionally biased region" description="Polar residues" evidence="1">
    <location>
        <begin position="129"/>
        <end position="146"/>
    </location>
</feature>
<comment type="caution">
    <text evidence="2">The sequence shown here is derived from an EMBL/GenBank/DDBJ whole genome shotgun (WGS) entry which is preliminary data.</text>
</comment>
<protein>
    <submittedName>
        <fullName evidence="2">Uncharacterized protein</fullName>
    </submittedName>
</protein>
<sequence length="1141" mass="120165">MNPKAVALREAAITKPTGTQQSIPERSNSTRPRSHAANAGGSATSNVAGAAADTALAAAWQATSPQKSSPRPGPSAARAERVVSESPSTTPRKEPSSSRPPPAPSAHANARETADLEQRSQAEPLPRSESISPAQAATARLSNVSPTIDHVESLPTPQPSPLAGKEQRQTDVPERDSSSPVRSARFSKWLSVAGSDDQIHEPPGRSVSPAKSALKTARGSSLSPERKSAIITSHVQAPSEISDGTSVASDEGSRLGTKKKQVRVSFDEEAEVVGVAASPPTSPEDYVPGSPPSGKAKSRMSWLGVGKKNKASELVTGDDDFDEVLKPRAVLPSFGSVRGNRDSGPPRMSDFSDNESSSSSDEEVSARVLSFSGDHALGNILPKVAESSQEALVADDVKPVEQLPAEETPVPAPEPSTGTHAEAPAAAQANNLAAPSIAVEPATPPLETGKTFDSGKKSPDLQPPNRSSMDQYQVPGGFPPSNSDRSLKSTAKPATPPPAGRVSFEDMDTEAESESIYTDAPEDVDGDGFGSINAIVDARSTPRSATPLGNEHKPRDRDVTPRPAEKAAPDQPRDASAGDFVEQSGDEGRAATPTQESVRRQLDAPFDFTPEPAEPSQQPSQPAFPAQPKARVQNGSVQPKQRMSVAADSYTNASQQDDPRPRDPSSLVAGQGKARPVSLGPAALAAAAQRSAVEPFPSSLRRKTSNGSDSSSSFQRAGRSSRNGGAHSMRRTMRSSASQGPVQSFPDRTESPADYRPMSAGSTTGSTLRKTLRGPGAPGASGAQPDRYSFFSTNKKAARTRSGKFPGKAASKSAGDLRFIDSDGEEDVAHPFSSRFADSSDEDVAGGNEKLRPVRGIPRRRGAYDGDSTDLEDSSEEERRQQTTKRASVAAAATLRAQPAQAPPVQAKSTPNMSGMAAVARQRGMTQRELEEFVMQPPGGRKQGFLSRIGLKKAKTPGNPIRKAERESTPYEREPPRDEANPYSSVVTSVSAGGSEPPLSRPKQVRRLSKRHIANSDTSSWPIRQAAEAETPQPNVENSQEAPPLPQAQAKTQPLGAPAESAERNGSVTINGGGDAAKDPESPQAARPRPHLNRNTSLHTDAASIFSGNMDEPGMARNVVIAGSGRKKRFPGLRKAFGMRA</sequence>
<evidence type="ECO:0000313" key="3">
    <source>
        <dbReference type="Proteomes" id="UP001150941"/>
    </source>
</evidence>
<feature type="compositionally biased region" description="Basic and acidic residues" evidence="1">
    <location>
        <begin position="550"/>
        <end position="573"/>
    </location>
</feature>
<feature type="region of interest" description="Disordered" evidence="1">
    <location>
        <begin position="387"/>
        <end position="1113"/>
    </location>
</feature>
<feature type="compositionally biased region" description="Low complexity" evidence="1">
    <location>
        <begin position="349"/>
        <end position="359"/>
    </location>
</feature>
<proteinExistence type="predicted"/>
<feature type="region of interest" description="Disordered" evidence="1">
    <location>
        <begin position="327"/>
        <end position="366"/>
    </location>
</feature>
<feature type="compositionally biased region" description="Low complexity" evidence="1">
    <location>
        <begin position="48"/>
        <end position="62"/>
    </location>
</feature>
<feature type="compositionally biased region" description="Low complexity" evidence="1">
    <location>
        <begin position="887"/>
        <end position="907"/>
    </location>
</feature>
<feature type="compositionally biased region" description="Basic and acidic residues" evidence="1">
    <location>
        <begin position="109"/>
        <end position="120"/>
    </location>
</feature>
<feature type="compositionally biased region" description="Low complexity" evidence="1">
    <location>
        <begin position="774"/>
        <end position="785"/>
    </location>
</feature>
<dbReference type="GeneID" id="83200067"/>
<dbReference type="Proteomes" id="UP001150941">
    <property type="component" value="Unassembled WGS sequence"/>
</dbReference>
<feature type="compositionally biased region" description="Low complexity" evidence="1">
    <location>
        <begin position="708"/>
        <end position="722"/>
    </location>
</feature>
<feature type="compositionally biased region" description="Basic and acidic residues" evidence="1">
    <location>
        <begin position="165"/>
        <end position="177"/>
    </location>
</feature>
<dbReference type="RefSeq" id="XP_058331767.1">
    <property type="nucleotide sequence ID" value="XM_058472764.1"/>
</dbReference>
<feature type="region of interest" description="Disordered" evidence="1">
    <location>
        <begin position="1"/>
        <end position="301"/>
    </location>
</feature>
<evidence type="ECO:0000256" key="1">
    <source>
        <dbReference type="SAM" id="MobiDB-lite"/>
    </source>
</evidence>
<feature type="compositionally biased region" description="Polar residues" evidence="1">
    <location>
        <begin position="16"/>
        <end position="31"/>
    </location>
</feature>
<name>A0A9W9P6J0_9EURO</name>
<dbReference type="AlphaFoldDB" id="A0A9W9P6J0"/>
<feature type="compositionally biased region" description="Low complexity" evidence="1">
    <location>
        <begin position="610"/>
        <end position="630"/>
    </location>
</feature>
<evidence type="ECO:0000313" key="2">
    <source>
        <dbReference type="EMBL" id="KAJ5238848.1"/>
    </source>
</evidence>